<evidence type="ECO:0000313" key="19">
    <source>
        <dbReference type="EMBL" id="TRY72594.1"/>
    </source>
</evidence>
<evidence type="ECO:0000256" key="13">
    <source>
        <dbReference type="ARBA" id="ARBA00070113"/>
    </source>
</evidence>
<dbReference type="InterPro" id="IPR038718">
    <property type="entry name" value="SNF2-like_sf"/>
</dbReference>
<dbReference type="GO" id="GO:0005634">
    <property type="term" value="C:nucleus"/>
    <property type="evidence" value="ECO:0007669"/>
    <property type="project" value="UniProtKB-SubCell"/>
</dbReference>
<dbReference type="SMART" id="SM00487">
    <property type="entry name" value="DEXDc"/>
    <property type="match status" value="1"/>
</dbReference>
<dbReference type="Gene3D" id="3.40.50.300">
    <property type="entry name" value="P-loop containing nucleotide triphosphate hydrolases"/>
    <property type="match status" value="1"/>
</dbReference>
<keyword evidence="7" id="KW-0347">Helicase</keyword>
<feature type="domain" description="Helicase ATP-binding" evidence="17">
    <location>
        <begin position="522"/>
        <end position="733"/>
    </location>
</feature>
<evidence type="ECO:0000256" key="9">
    <source>
        <dbReference type="ARBA" id="ARBA00023015"/>
    </source>
</evidence>
<dbReference type="InterPro" id="IPR000330">
    <property type="entry name" value="SNF2_N"/>
</dbReference>
<keyword evidence="10" id="KW-0238">DNA-binding</keyword>
<dbReference type="OrthoDB" id="423559at2759"/>
<name>A0A553P4H7_TIGCA</name>
<evidence type="ECO:0000256" key="1">
    <source>
        <dbReference type="ARBA" id="ARBA00004123"/>
    </source>
</evidence>
<dbReference type="GO" id="GO:0016787">
    <property type="term" value="F:hydrolase activity"/>
    <property type="evidence" value="ECO:0007669"/>
    <property type="project" value="UniProtKB-KW"/>
</dbReference>
<feature type="domain" description="Helicase C-terminal" evidence="18">
    <location>
        <begin position="968"/>
        <end position="1137"/>
    </location>
</feature>
<gene>
    <name evidence="19" type="ORF">TCAL_10856</name>
</gene>
<keyword evidence="6" id="KW-0378">Hydrolase</keyword>
<evidence type="ECO:0000256" key="7">
    <source>
        <dbReference type="ARBA" id="ARBA00022806"/>
    </source>
</evidence>
<dbReference type="GO" id="GO:0005524">
    <property type="term" value="F:ATP binding"/>
    <property type="evidence" value="ECO:0007669"/>
    <property type="project" value="UniProtKB-KW"/>
</dbReference>
<dbReference type="Pfam" id="PF00271">
    <property type="entry name" value="Helicase_C"/>
    <property type="match status" value="1"/>
</dbReference>
<evidence type="ECO:0000256" key="16">
    <source>
        <dbReference type="SAM" id="MobiDB-lite"/>
    </source>
</evidence>
<organism evidence="19 20">
    <name type="scientific">Tigriopus californicus</name>
    <name type="common">Marine copepod</name>
    <dbReference type="NCBI Taxonomy" id="6832"/>
    <lineage>
        <taxon>Eukaryota</taxon>
        <taxon>Metazoa</taxon>
        <taxon>Ecdysozoa</taxon>
        <taxon>Arthropoda</taxon>
        <taxon>Crustacea</taxon>
        <taxon>Multicrustacea</taxon>
        <taxon>Hexanauplia</taxon>
        <taxon>Copepoda</taxon>
        <taxon>Harpacticoida</taxon>
        <taxon>Harpacticidae</taxon>
        <taxon>Tigriopus</taxon>
    </lineage>
</organism>
<dbReference type="Proteomes" id="UP000318571">
    <property type="component" value="Chromosome 7"/>
</dbReference>
<protein>
    <recommendedName>
        <fullName evidence="13">Transcription termination factor 2</fullName>
    </recommendedName>
    <alternativeName>
        <fullName evidence="15">RNA polymerase II termination factor</fullName>
    </alternativeName>
    <alternativeName>
        <fullName evidence="14">Transcription release factor 2</fullName>
    </alternativeName>
</protein>
<comment type="similarity">
    <text evidence="2">Belongs to the SNF2/RAD54 helicase family.</text>
</comment>
<dbReference type="SUPFAM" id="SSF52540">
    <property type="entry name" value="P-loop containing nucleoside triphosphate hydrolases"/>
    <property type="match status" value="2"/>
</dbReference>
<proteinExistence type="inferred from homology"/>
<dbReference type="Gene3D" id="3.40.50.10810">
    <property type="entry name" value="Tandem AAA-ATPase domain"/>
    <property type="match status" value="1"/>
</dbReference>
<evidence type="ECO:0000313" key="20">
    <source>
        <dbReference type="Proteomes" id="UP000318571"/>
    </source>
</evidence>
<keyword evidence="11" id="KW-0804">Transcription</keyword>
<feature type="compositionally biased region" description="Acidic residues" evidence="16">
    <location>
        <begin position="122"/>
        <end position="135"/>
    </location>
</feature>
<accession>A0A553P4H7</accession>
<dbReference type="InterPro" id="IPR027417">
    <property type="entry name" value="P-loop_NTPase"/>
</dbReference>
<dbReference type="InterPro" id="IPR001650">
    <property type="entry name" value="Helicase_C-like"/>
</dbReference>
<dbReference type="GO" id="GO:0003677">
    <property type="term" value="F:DNA binding"/>
    <property type="evidence" value="ECO:0007669"/>
    <property type="project" value="UniProtKB-KW"/>
</dbReference>
<dbReference type="PROSITE" id="PS51194">
    <property type="entry name" value="HELICASE_CTER"/>
    <property type="match status" value="1"/>
</dbReference>
<keyword evidence="4" id="KW-0597">Phosphoprotein</keyword>
<dbReference type="GO" id="GO:0008094">
    <property type="term" value="F:ATP-dependent activity, acting on DNA"/>
    <property type="evidence" value="ECO:0007669"/>
    <property type="project" value="UniProtKB-ARBA"/>
</dbReference>
<dbReference type="PANTHER" id="PTHR45626:SF50">
    <property type="entry name" value="TRANSCRIPTION TERMINATION FACTOR 2"/>
    <property type="match status" value="1"/>
</dbReference>
<evidence type="ECO:0000256" key="8">
    <source>
        <dbReference type="ARBA" id="ARBA00022840"/>
    </source>
</evidence>
<evidence type="ECO:0000256" key="6">
    <source>
        <dbReference type="ARBA" id="ARBA00022801"/>
    </source>
</evidence>
<dbReference type="SMART" id="SM00490">
    <property type="entry name" value="HELICc"/>
    <property type="match status" value="1"/>
</dbReference>
<keyword evidence="20" id="KW-1185">Reference proteome</keyword>
<evidence type="ECO:0000256" key="10">
    <source>
        <dbReference type="ARBA" id="ARBA00023125"/>
    </source>
</evidence>
<feature type="compositionally biased region" description="Acidic residues" evidence="16">
    <location>
        <begin position="154"/>
        <end position="202"/>
    </location>
</feature>
<dbReference type="GO" id="GO:0006353">
    <property type="term" value="P:DNA-templated transcription termination"/>
    <property type="evidence" value="ECO:0007669"/>
    <property type="project" value="UniProtKB-KW"/>
</dbReference>
<evidence type="ECO:0000256" key="12">
    <source>
        <dbReference type="ARBA" id="ARBA00023242"/>
    </source>
</evidence>
<keyword evidence="5" id="KW-0547">Nucleotide-binding</keyword>
<dbReference type="InterPro" id="IPR050628">
    <property type="entry name" value="SNF2_RAD54_helicase_TF"/>
</dbReference>
<keyword evidence="9" id="KW-0805">Transcription regulation</keyword>
<evidence type="ECO:0000259" key="18">
    <source>
        <dbReference type="PROSITE" id="PS51194"/>
    </source>
</evidence>
<evidence type="ECO:0000256" key="15">
    <source>
        <dbReference type="ARBA" id="ARBA00082628"/>
    </source>
</evidence>
<dbReference type="EMBL" id="VCGU01000008">
    <property type="protein sequence ID" value="TRY72594.1"/>
    <property type="molecule type" value="Genomic_DNA"/>
</dbReference>
<dbReference type="CDD" id="cd18793">
    <property type="entry name" value="SF2_C_SNF"/>
    <property type="match status" value="1"/>
</dbReference>
<comment type="subcellular location">
    <subcellularLocation>
        <location evidence="1">Nucleus</location>
    </subcellularLocation>
</comment>
<keyword evidence="12" id="KW-0539">Nucleus</keyword>
<dbReference type="InterPro" id="IPR049730">
    <property type="entry name" value="SNF2/RAD54-like_C"/>
</dbReference>
<dbReference type="GO" id="GO:0006281">
    <property type="term" value="P:DNA repair"/>
    <property type="evidence" value="ECO:0007669"/>
    <property type="project" value="TreeGrafter"/>
</dbReference>
<comment type="caution">
    <text evidence="19">The sequence shown here is derived from an EMBL/GenBank/DDBJ whole genome shotgun (WGS) entry which is preliminary data.</text>
</comment>
<dbReference type="Pfam" id="PF00176">
    <property type="entry name" value="SNF2-rel_dom"/>
    <property type="match status" value="1"/>
</dbReference>
<evidence type="ECO:0000256" key="2">
    <source>
        <dbReference type="ARBA" id="ARBA00007025"/>
    </source>
</evidence>
<dbReference type="STRING" id="6832.A0A553P4H7"/>
<dbReference type="OMA" id="CKLKEYQ"/>
<dbReference type="PROSITE" id="PS51192">
    <property type="entry name" value="HELICASE_ATP_BIND_1"/>
    <property type="match status" value="1"/>
</dbReference>
<evidence type="ECO:0000259" key="17">
    <source>
        <dbReference type="PROSITE" id="PS51192"/>
    </source>
</evidence>
<keyword evidence="3" id="KW-0806">Transcription termination</keyword>
<dbReference type="GO" id="GO:0004386">
    <property type="term" value="F:helicase activity"/>
    <property type="evidence" value="ECO:0007669"/>
    <property type="project" value="UniProtKB-KW"/>
</dbReference>
<evidence type="ECO:0000256" key="3">
    <source>
        <dbReference type="ARBA" id="ARBA00022472"/>
    </source>
</evidence>
<dbReference type="PANTHER" id="PTHR45626">
    <property type="entry name" value="TRANSCRIPTION TERMINATION FACTOR 2-RELATED"/>
    <property type="match status" value="1"/>
</dbReference>
<keyword evidence="8" id="KW-0067">ATP-binding</keyword>
<feature type="region of interest" description="Disordered" evidence="16">
    <location>
        <begin position="293"/>
        <end position="328"/>
    </location>
</feature>
<evidence type="ECO:0000256" key="4">
    <source>
        <dbReference type="ARBA" id="ARBA00022553"/>
    </source>
</evidence>
<dbReference type="AlphaFoldDB" id="A0A553P4H7"/>
<dbReference type="FunFam" id="3.40.50.10810:FF:000043">
    <property type="entry name" value="Transcription termination factor 2"/>
    <property type="match status" value="1"/>
</dbReference>
<feature type="region of interest" description="Disordered" evidence="16">
    <location>
        <begin position="1"/>
        <end position="217"/>
    </location>
</feature>
<evidence type="ECO:0000256" key="11">
    <source>
        <dbReference type="ARBA" id="ARBA00023163"/>
    </source>
</evidence>
<dbReference type="InterPro" id="IPR014001">
    <property type="entry name" value="Helicase_ATP-bd"/>
</dbReference>
<dbReference type="GO" id="GO:0005737">
    <property type="term" value="C:cytoplasm"/>
    <property type="evidence" value="ECO:0007669"/>
    <property type="project" value="UniProtKB-ARBA"/>
</dbReference>
<reference evidence="19 20" key="1">
    <citation type="journal article" date="2018" name="Nat. Ecol. Evol.">
        <title>Genomic signatures of mitonuclear coevolution across populations of Tigriopus californicus.</title>
        <authorList>
            <person name="Barreto F.S."/>
            <person name="Watson E.T."/>
            <person name="Lima T.G."/>
            <person name="Willett C.S."/>
            <person name="Edmands S."/>
            <person name="Li W."/>
            <person name="Burton R.S."/>
        </authorList>
    </citation>
    <scope>NUCLEOTIDE SEQUENCE [LARGE SCALE GENOMIC DNA]</scope>
    <source>
        <strain evidence="19 20">San Diego</strain>
    </source>
</reference>
<evidence type="ECO:0000256" key="14">
    <source>
        <dbReference type="ARBA" id="ARBA00079067"/>
    </source>
</evidence>
<evidence type="ECO:0000256" key="5">
    <source>
        <dbReference type="ARBA" id="ARBA00022741"/>
    </source>
</evidence>
<sequence length="1143" mass="127733">MASRTGVVSLASSSSSSTEDLFFQTPPITPRSAVPPQMVRSQPTQWSEPRAARKVLDSSSENEDDEDDGPKIVDESDDIIEDTPNTPLRVRAPVRTRPMSSTRVKVGADPEINPNPTSEGDWLTEDDQDDDDEDLSPVVKKAGPSHKKAIIISSDEEADEAEETGADSDPELTEDESEEDASDESGQETEDESEVEALDETVGEPKKTLAKPDVISVDLTLDDSIESQRSYSPSEVKSLASKLATKQKQLEQNTALYRSKASVLPDRGAKLKGFIDQLQKEHDELRQEFRLAQANTSSEGSLGRPSQGKAPLSSSSEVSSVNKNAPSGSFTEMQHELEAVRKKHRILTQQFSTIRIESLVDGGQKLKGEIYKTRSEIQRLEALLAAKYGQEKAKQGSMPSAAGPAGSKSTSQTKLIDFMPQAPIHNENWLKARQNMSTGVSLAYQQAHLWANDPTKNNLYGGRMTNFRHAEATHKITDSLKKIHTSLETMPAEGDEEIDPVGLKSSVRLFPHQKQALAWLLWRENQDPPGGILADDMGLGKTLTMISLVLRHRELSENQAFKKQEEEWFNKHAKGLVQSNTTLVICPASLLGQWEGEIKTKVKSDQLKVLVYHGTSRSQSARSLARYDVVISTYSTVMNEIKVVLGKSSEKSKLDDMKSANNIETAQNKNVKLLSVAWERIILDEAHTIRNPRSQTSQAVCRLRAGRRWAITGTPIQNRETDLYSLLRFIRLDPFDEYRTWKNWVDNKSAQGRTRMDLLVKALTLRRTKEQKSNVTGNAIVSLPTRSVIEHRITLHEDEKKVYDEVFSFSQQAMINYMNKHRHKDDDEAYVAHVNQTGSGRDFKFRPEEHMEDKNGAVGSTSISNNGLGSKMGNVKDVKAHHILVLLLRLRQICCHPGLIKTMLDSESKSTEGIDDDGDDLDLISQLADMSLASGKKTPTPEEKLQKSVLHLNNPVFKQDRESSKILKVVLELTKLKERHTKTGVMEKAVIVSQWTSMLEIVKNHIESIGLRTCEINGKVPVKDRGEIVNQFNRKDKKPHVMLLSLAAGGVGLNLVGANHLFLLDLHWNPQLEKQACDRVYRVGQTREVSIHKFLCEETVESRIHQLQEKKLEIAESVLSGVKRGNQSNKLTFEDMKSLFNLA</sequence>